<feature type="region of interest" description="Disordered" evidence="1">
    <location>
        <begin position="185"/>
        <end position="212"/>
    </location>
</feature>
<evidence type="ECO:0000313" key="3">
    <source>
        <dbReference type="Proteomes" id="UP000242444"/>
    </source>
</evidence>
<evidence type="ECO:0000256" key="1">
    <source>
        <dbReference type="SAM" id="MobiDB-lite"/>
    </source>
</evidence>
<dbReference type="Pfam" id="PF13671">
    <property type="entry name" value="AAA_33"/>
    <property type="match status" value="1"/>
</dbReference>
<dbReference type="EMBL" id="NKYE01000011">
    <property type="protein sequence ID" value="OZM71825.1"/>
    <property type="molecule type" value="Genomic_DNA"/>
</dbReference>
<dbReference type="InterPro" id="IPR027417">
    <property type="entry name" value="P-loop_NTPase"/>
</dbReference>
<sequence>MRSVGAETRLETRLAPDDLVVVAGLPGAGKSTLLREARNLASATILDSDQVRDWFSATMPGWVRYRWYRPLVHLAHRGRIVLYAARRTGPVVAHEPATRASTRAMLVLIGLLTGRRRHLLWVSATPGEAEAGQRARGRQLAGRSFARHVRRAERVEPVVAAGGVRGWHSVVVVHRPASGERLVLRPVRDRPDKSTKDASDDVVPWSPESGTP</sequence>
<comment type="caution">
    <text evidence="2">The sequence shown here is derived from an EMBL/GenBank/DDBJ whole genome shotgun (WGS) entry which is preliminary data.</text>
</comment>
<name>A0A263D388_9PSEU</name>
<proteinExistence type="predicted"/>
<keyword evidence="3" id="KW-1185">Reference proteome</keyword>
<dbReference type="Proteomes" id="UP000242444">
    <property type="component" value="Unassembled WGS sequence"/>
</dbReference>
<dbReference type="SUPFAM" id="SSF52540">
    <property type="entry name" value="P-loop containing nucleoside triphosphate hydrolases"/>
    <property type="match status" value="1"/>
</dbReference>
<organism evidence="2 3">
    <name type="scientific">Amycolatopsis antarctica</name>
    <dbReference type="NCBI Taxonomy" id="1854586"/>
    <lineage>
        <taxon>Bacteria</taxon>
        <taxon>Bacillati</taxon>
        <taxon>Actinomycetota</taxon>
        <taxon>Actinomycetes</taxon>
        <taxon>Pseudonocardiales</taxon>
        <taxon>Pseudonocardiaceae</taxon>
        <taxon>Amycolatopsis</taxon>
    </lineage>
</organism>
<dbReference type="InParanoid" id="A0A263D388"/>
<dbReference type="RefSeq" id="WP_094864108.1">
    <property type="nucleotide sequence ID" value="NZ_NKYE01000011.1"/>
</dbReference>
<protein>
    <submittedName>
        <fullName evidence="2">Zeta toxin</fullName>
    </submittedName>
</protein>
<evidence type="ECO:0000313" key="2">
    <source>
        <dbReference type="EMBL" id="OZM71825.1"/>
    </source>
</evidence>
<accession>A0A263D388</accession>
<reference evidence="2 3" key="1">
    <citation type="submission" date="2017-07" db="EMBL/GenBank/DDBJ databases">
        <title>Amycolatopsis antarcticus sp. nov., isolated from the surface of an Antarcticus brown macroalga.</title>
        <authorList>
            <person name="Wang J."/>
            <person name="Leiva S."/>
            <person name="Huang J."/>
            <person name="Huang Y."/>
        </authorList>
    </citation>
    <scope>NUCLEOTIDE SEQUENCE [LARGE SCALE GENOMIC DNA]</scope>
    <source>
        <strain evidence="2 3">AU-G6</strain>
    </source>
</reference>
<dbReference type="Gene3D" id="3.40.50.300">
    <property type="entry name" value="P-loop containing nucleotide triphosphate hydrolases"/>
    <property type="match status" value="1"/>
</dbReference>
<dbReference type="OrthoDB" id="3523587at2"/>
<dbReference type="AlphaFoldDB" id="A0A263D388"/>
<gene>
    <name evidence="2" type="ORF">CFN78_18550</name>
</gene>
<feature type="compositionally biased region" description="Basic and acidic residues" evidence="1">
    <location>
        <begin position="185"/>
        <end position="199"/>
    </location>
</feature>